<name>A0AAQ0BSS2_BURGL</name>
<evidence type="ECO:0000259" key="1">
    <source>
        <dbReference type="Pfam" id="PF11860"/>
    </source>
</evidence>
<evidence type="ECO:0000313" key="4">
    <source>
        <dbReference type="Proteomes" id="UP000594892"/>
    </source>
</evidence>
<dbReference type="EMBL" id="CP065601">
    <property type="protein sequence ID" value="QPQ91645.1"/>
    <property type="molecule type" value="Genomic_DNA"/>
</dbReference>
<dbReference type="Proteomes" id="UP000594892">
    <property type="component" value="Chromosome 2"/>
</dbReference>
<protein>
    <submittedName>
        <fullName evidence="2">DUF3380 domain-containing protein</fullName>
    </submittedName>
    <submittedName>
        <fullName evidence="3">N-acetylmuramidase family protein</fullName>
    </submittedName>
</protein>
<dbReference type="InterPro" id="IPR024408">
    <property type="entry name" value="Muramidase"/>
</dbReference>
<evidence type="ECO:0000313" key="2">
    <source>
        <dbReference type="EMBL" id="QPQ91645.1"/>
    </source>
</evidence>
<keyword evidence="5" id="KW-1185">Reference proteome</keyword>
<dbReference type="Proteomes" id="UP001056386">
    <property type="component" value="Chromosome 1"/>
</dbReference>
<accession>A0AAQ0BSS2</accession>
<feature type="domain" description="N-acetylmuramidase" evidence="1">
    <location>
        <begin position="31"/>
        <end position="84"/>
    </location>
</feature>
<dbReference type="Pfam" id="PF11860">
    <property type="entry name" value="Muramidase"/>
    <property type="match status" value="1"/>
</dbReference>
<dbReference type="AlphaFoldDB" id="A0AAQ0BSS2"/>
<dbReference type="EMBL" id="CP099587">
    <property type="protein sequence ID" value="USS46446.1"/>
    <property type="molecule type" value="Genomic_DNA"/>
</dbReference>
<reference evidence="3" key="2">
    <citation type="submission" date="2022-06" db="EMBL/GenBank/DDBJ databases">
        <title>Draft genome sequence of Burkholderia glumae strain GR20004 isolated from rice panicle showing bacterial panicle blight.</title>
        <authorList>
            <person name="Choi S.Y."/>
            <person name="Lee Y.H."/>
        </authorList>
    </citation>
    <scope>NUCLEOTIDE SEQUENCE</scope>
    <source>
        <strain evidence="3">GR20004</strain>
    </source>
</reference>
<organism evidence="2 4">
    <name type="scientific">Burkholderia glumae</name>
    <name type="common">Pseudomonas glumae</name>
    <dbReference type="NCBI Taxonomy" id="337"/>
    <lineage>
        <taxon>Bacteria</taxon>
        <taxon>Pseudomonadati</taxon>
        <taxon>Pseudomonadota</taxon>
        <taxon>Betaproteobacteria</taxon>
        <taxon>Burkholderiales</taxon>
        <taxon>Burkholderiaceae</taxon>
        <taxon>Burkholderia</taxon>
    </lineage>
</organism>
<proteinExistence type="predicted"/>
<gene>
    <name evidence="2" type="ORF">I6H06_21170</name>
    <name evidence="3" type="ORF">NFI99_16145</name>
</gene>
<sequence>MVRISNPGHQLLDGGLWQWREDGARYVKIGAAHLKAFMAVVKAGSAFASTVKDENFAAFAKSCNGPAYYDNNNDGKMKINFKKFEKADAATKEAK</sequence>
<reference evidence="2 4" key="1">
    <citation type="submission" date="2020-12" db="EMBL/GenBank/DDBJ databases">
        <title>FDA dAtabase for Regulatory Grade micrObial Sequences (FDA-ARGOS): Supporting development and validation of Infectious Disease Dx tests.</title>
        <authorList>
            <person name="Minogue T."/>
            <person name="Wolcott M."/>
            <person name="Wasieloski L."/>
            <person name="Aguilar W."/>
            <person name="Moore D."/>
            <person name="Jaissle J."/>
            <person name="Tallon L."/>
            <person name="Sadzewicz L."/>
            <person name="Zhao X."/>
            <person name="Boylan J."/>
            <person name="Ott S."/>
            <person name="Bowen H."/>
            <person name="Vavikolanu K."/>
            <person name="Mehta A."/>
            <person name="Aluvathingal J."/>
            <person name="Nadendla S."/>
            <person name="Yan Y."/>
            <person name="Sichtig H."/>
        </authorList>
    </citation>
    <scope>NUCLEOTIDE SEQUENCE [LARGE SCALE GENOMIC DNA]</scope>
    <source>
        <strain evidence="2 4">FDAARGOS_949</strain>
    </source>
</reference>
<evidence type="ECO:0000313" key="3">
    <source>
        <dbReference type="EMBL" id="USS46446.1"/>
    </source>
</evidence>
<evidence type="ECO:0000313" key="5">
    <source>
        <dbReference type="Proteomes" id="UP001056386"/>
    </source>
</evidence>